<dbReference type="AlphaFoldDB" id="A0A6M1SSS7"/>
<feature type="transmembrane region" description="Helical" evidence="5">
    <location>
        <begin position="12"/>
        <end position="34"/>
    </location>
</feature>
<proteinExistence type="inferred from homology"/>
<keyword evidence="4" id="KW-0106">Calcium</keyword>
<dbReference type="Gene3D" id="3.30.1120.10">
    <property type="match status" value="1"/>
</dbReference>
<evidence type="ECO:0000256" key="2">
    <source>
        <dbReference type="ARBA" id="ARBA00022723"/>
    </source>
</evidence>
<evidence type="ECO:0000259" key="6">
    <source>
        <dbReference type="Pfam" id="PF00884"/>
    </source>
</evidence>
<keyword evidence="8" id="KW-1185">Reference proteome</keyword>
<evidence type="ECO:0000256" key="4">
    <source>
        <dbReference type="ARBA" id="ARBA00022837"/>
    </source>
</evidence>
<name>A0A6M1SSS7_9BACT</name>
<evidence type="ECO:0000313" key="7">
    <source>
        <dbReference type="EMBL" id="NGP78099.1"/>
    </source>
</evidence>
<dbReference type="Proteomes" id="UP000473278">
    <property type="component" value="Unassembled WGS sequence"/>
</dbReference>
<feature type="domain" description="Sulfatase N-terminal" evidence="6">
    <location>
        <begin position="47"/>
        <end position="419"/>
    </location>
</feature>
<accession>A0A6M1SSS7</accession>
<dbReference type="PANTHER" id="PTHR42693">
    <property type="entry name" value="ARYLSULFATASE FAMILY MEMBER"/>
    <property type="match status" value="1"/>
</dbReference>
<organism evidence="7 8">
    <name type="scientific">Halalkalibaculum roseum</name>
    <dbReference type="NCBI Taxonomy" id="2709311"/>
    <lineage>
        <taxon>Bacteria</taxon>
        <taxon>Pseudomonadati</taxon>
        <taxon>Balneolota</taxon>
        <taxon>Balneolia</taxon>
        <taxon>Balneolales</taxon>
        <taxon>Balneolaceae</taxon>
        <taxon>Halalkalibaculum</taxon>
    </lineage>
</organism>
<evidence type="ECO:0000313" key="8">
    <source>
        <dbReference type="Proteomes" id="UP000473278"/>
    </source>
</evidence>
<comment type="similarity">
    <text evidence="1">Belongs to the sulfatase family.</text>
</comment>
<dbReference type="InterPro" id="IPR050738">
    <property type="entry name" value="Sulfatase"/>
</dbReference>
<evidence type="ECO:0000256" key="1">
    <source>
        <dbReference type="ARBA" id="ARBA00008779"/>
    </source>
</evidence>
<dbReference type="EMBL" id="JAALLT010000006">
    <property type="protein sequence ID" value="NGP78099.1"/>
    <property type="molecule type" value="Genomic_DNA"/>
</dbReference>
<dbReference type="Gene3D" id="3.40.720.10">
    <property type="entry name" value="Alkaline Phosphatase, subunit A"/>
    <property type="match status" value="1"/>
</dbReference>
<keyword evidence="2" id="KW-0479">Metal-binding</keyword>
<dbReference type="GO" id="GO:0046872">
    <property type="term" value="F:metal ion binding"/>
    <property type="evidence" value="ECO:0007669"/>
    <property type="project" value="UniProtKB-KW"/>
</dbReference>
<dbReference type="PANTHER" id="PTHR42693:SF53">
    <property type="entry name" value="ENDO-4-O-SULFATASE"/>
    <property type="match status" value="1"/>
</dbReference>
<keyword evidence="5" id="KW-0472">Membrane</keyword>
<keyword evidence="5" id="KW-1133">Transmembrane helix</keyword>
<gene>
    <name evidence="7" type="ORF">G3570_15730</name>
</gene>
<dbReference type="InterPro" id="IPR017850">
    <property type="entry name" value="Alkaline_phosphatase_core_sf"/>
</dbReference>
<dbReference type="RefSeq" id="WP_165143834.1">
    <property type="nucleotide sequence ID" value="NZ_JAALLT010000006.1"/>
</dbReference>
<evidence type="ECO:0000256" key="3">
    <source>
        <dbReference type="ARBA" id="ARBA00022801"/>
    </source>
</evidence>
<dbReference type="SUPFAM" id="SSF53649">
    <property type="entry name" value="Alkaline phosphatase-like"/>
    <property type="match status" value="1"/>
</dbReference>
<dbReference type="CDD" id="cd16025">
    <property type="entry name" value="PAS_like"/>
    <property type="match status" value="1"/>
</dbReference>
<sequence>MKQKKTVLDKVCSINLMRLLISLQYLGICLIIFVGCSTHKKQTKTSPNVVLIMADDLGFSDIGAYGSEIMTPNIDKLAKEGVTFTQFYNIAKCSQSRASLLTGLYHHQTDLLKRSDNNITLPEVLGDVGYETIISGKWHLGDWKQDEDTPIDRGFNQFFGFLGGAINFYTGEDWGTGNNYMRMGTEEYQVPDNFYATDNFTDYAIEQVNEAVDKSKPFFLYLSYNAPHFPLQVPKEEIDRYQEVYKSGWDSIRIGRFKRMKKLGLLNKDWALSERDTLVPSWETLTPKQKLEEQKLMATYAGMIDRMDQQIGRLMDVLETEGISDNTIVLFLSDNGGCPFDFNRTPNKMPGPSDALRSYNVEWANVSNTPFVKYKQWMHEGGIASPLIMRWPNGLEQNELERTPVHIVDLMPTILGLINVESPSDFNGKSLLPIEGRSIVETLGNDSIKVRKPLFWEFQGSRAVRWGDWKLVAERGNSWELYNIKKDRTEMNNLASENIEIVNKLANMYESWANRVGAVSDSVARNMPLNKRATFTFSKN</sequence>
<keyword evidence="3" id="KW-0378">Hydrolase</keyword>
<comment type="caution">
    <text evidence="7">The sequence shown here is derived from an EMBL/GenBank/DDBJ whole genome shotgun (WGS) entry which is preliminary data.</text>
</comment>
<dbReference type="Pfam" id="PF00884">
    <property type="entry name" value="Sulfatase"/>
    <property type="match status" value="1"/>
</dbReference>
<dbReference type="InterPro" id="IPR000917">
    <property type="entry name" value="Sulfatase_N"/>
</dbReference>
<protein>
    <submittedName>
        <fullName evidence="7">Arylsulfatase</fullName>
    </submittedName>
</protein>
<keyword evidence="5" id="KW-0812">Transmembrane</keyword>
<dbReference type="InterPro" id="IPR024607">
    <property type="entry name" value="Sulfatase_CS"/>
</dbReference>
<evidence type="ECO:0000256" key="5">
    <source>
        <dbReference type="SAM" id="Phobius"/>
    </source>
</evidence>
<reference evidence="7 8" key="1">
    <citation type="submission" date="2020-02" db="EMBL/GenBank/DDBJ databases">
        <title>Balneolaceae bacterium YR4-1, complete genome.</title>
        <authorList>
            <person name="Li Y."/>
            <person name="Wu S."/>
        </authorList>
    </citation>
    <scope>NUCLEOTIDE SEQUENCE [LARGE SCALE GENOMIC DNA]</scope>
    <source>
        <strain evidence="7 8">YR4-1</strain>
    </source>
</reference>
<dbReference type="GO" id="GO:0004065">
    <property type="term" value="F:arylsulfatase activity"/>
    <property type="evidence" value="ECO:0007669"/>
    <property type="project" value="TreeGrafter"/>
</dbReference>
<dbReference type="PROSITE" id="PS00149">
    <property type="entry name" value="SULFATASE_2"/>
    <property type="match status" value="1"/>
</dbReference>